<keyword evidence="2" id="KW-1185">Reference proteome</keyword>
<evidence type="ECO:0000313" key="1">
    <source>
        <dbReference type="EMBL" id="CAI9557949.1"/>
    </source>
</evidence>
<name>A0ABN9CCY5_9NEOB</name>
<evidence type="ECO:0000313" key="2">
    <source>
        <dbReference type="Proteomes" id="UP001162483"/>
    </source>
</evidence>
<organism evidence="1 2">
    <name type="scientific">Staurois parvus</name>
    <dbReference type="NCBI Taxonomy" id="386267"/>
    <lineage>
        <taxon>Eukaryota</taxon>
        <taxon>Metazoa</taxon>
        <taxon>Chordata</taxon>
        <taxon>Craniata</taxon>
        <taxon>Vertebrata</taxon>
        <taxon>Euteleostomi</taxon>
        <taxon>Amphibia</taxon>
        <taxon>Batrachia</taxon>
        <taxon>Anura</taxon>
        <taxon>Neobatrachia</taxon>
        <taxon>Ranoidea</taxon>
        <taxon>Ranidae</taxon>
        <taxon>Staurois</taxon>
    </lineage>
</organism>
<dbReference type="Proteomes" id="UP001162483">
    <property type="component" value="Unassembled WGS sequence"/>
</dbReference>
<gene>
    <name evidence="1" type="ORF">SPARVUS_LOCUS4794795</name>
</gene>
<comment type="caution">
    <text evidence="1">The sequence shown here is derived from an EMBL/GenBank/DDBJ whole genome shotgun (WGS) entry which is preliminary data.</text>
</comment>
<reference evidence="1" key="1">
    <citation type="submission" date="2023-05" db="EMBL/GenBank/DDBJ databases">
        <authorList>
            <person name="Stuckert A."/>
        </authorList>
    </citation>
    <scope>NUCLEOTIDE SEQUENCE</scope>
</reference>
<dbReference type="EMBL" id="CATNWA010009389">
    <property type="protein sequence ID" value="CAI9557949.1"/>
    <property type="molecule type" value="Genomic_DNA"/>
</dbReference>
<proteinExistence type="predicted"/>
<accession>A0ABN9CCY5</accession>
<sequence length="54" mass="6080">MFVVSEHLLLYLCSFQPSLVACLQSLTISCYMFAVSDHSLLHVCSLLPYRIACL</sequence>
<protein>
    <submittedName>
        <fullName evidence="1">Uncharacterized protein</fullName>
    </submittedName>
</protein>